<dbReference type="InterPro" id="IPR051761">
    <property type="entry name" value="MLP-like_ligand-binding"/>
</dbReference>
<organism evidence="3 4">
    <name type="scientific">Tetracentron sinense</name>
    <name type="common">Spur-leaf</name>
    <dbReference type="NCBI Taxonomy" id="13715"/>
    <lineage>
        <taxon>Eukaryota</taxon>
        <taxon>Viridiplantae</taxon>
        <taxon>Streptophyta</taxon>
        <taxon>Embryophyta</taxon>
        <taxon>Tracheophyta</taxon>
        <taxon>Spermatophyta</taxon>
        <taxon>Magnoliopsida</taxon>
        <taxon>Trochodendrales</taxon>
        <taxon>Trochodendraceae</taxon>
        <taxon>Tetracentron</taxon>
    </lineage>
</organism>
<evidence type="ECO:0000256" key="1">
    <source>
        <dbReference type="ARBA" id="ARBA00009744"/>
    </source>
</evidence>
<gene>
    <name evidence="3" type="ORF">HHK36_015167</name>
</gene>
<dbReference type="GO" id="GO:0006952">
    <property type="term" value="P:defense response"/>
    <property type="evidence" value="ECO:0007669"/>
    <property type="project" value="InterPro"/>
</dbReference>
<comment type="similarity">
    <text evidence="1">Belongs to the BetVI family.</text>
</comment>
<dbReference type="GO" id="GO:0010427">
    <property type="term" value="F:abscisic acid binding"/>
    <property type="evidence" value="ECO:0007669"/>
    <property type="project" value="InterPro"/>
</dbReference>
<proteinExistence type="inferred from homology"/>
<comment type="caution">
    <text evidence="3">The sequence shown here is derived from an EMBL/GenBank/DDBJ whole genome shotgun (WGS) entry which is preliminary data.</text>
</comment>
<dbReference type="InterPro" id="IPR023393">
    <property type="entry name" value="START-like_dom_sf"/>
</dbReference>
<evidence type="ECO:0000313" key="4">
    <source>
        <dbReference type="Proteomes" id="UP000655225"/>
    </source>
</evidence>
<dbReference type="FunFam" id="3.30.530.20:FF:000007">
    <property type="entry name" value="Major pollen allergen Bet v 1-A"/>
    <property type="match status" value="1"/>
</dbReference>
<evidence type="ECO:0000313" key="3">
    <source>
        <dbReference type="EMBL" id="KAF8399302.1"/>
    </source>
</evidence>
<keyword evidence="4" id="KW-1185">Reference proteome</keyword>
<reference evidence="3 4" key="1">
    <citation type="submission" date="2020-04" db="EMBL/GenBank/DDBJ databases">
        <title>Plant Genome Project.</title>
        <authorList>
            <person name="Zhang R.-G."/>
        </authorList>
    </citation>
    <scope>NUCLEOTIDE SEQUENCE [LARGE SCALE GENOMIC DNA]</scope>
    <source>
        <strain evidence="3">YNK0</strain>
        <tissue evidence="3">Leaf</tissue>
    </source>
</reference>
<dbReference type="InterPro" id="IPR000916">
    <property type="entry name" value="Bet_v_I/MLP"/>
</dbReference>
<dbReference type="Gene3D" id="3.30.530.20">
    <property type="match status" value="1"/>
</dbReference>
<dbReference type="SMART" id="SM01037">
    <property type="entry name" value="Bet_v_1"/>
    <property type="match status" value="1"/>
</dbReference>
<dbReference type="GO" id="GO:0004864">
    <property type="term" value="F:protein phosphatase inhibitor activity"/>
    <property type="evidence" value="ECO:0007669"/>
    <property type="project" value="InterPro"/>
</dbReference>
<dbReference type="EMBL" id="JABCRI010000010">
    <property type="protein sequence ID" value="KAF8399302.1"/>
    <property type="molecule type" value="Genomic_DNA"/>
</dbReference>
<dbReference type="GO" id="GO:0009738">
    <property type="term" value="P:abscisic acid-activated signaling pathway"/>
    <property type="evidence" value="ECO:0007669"/>
    <property type="project" value="InterPro"/>
</dbReference>
<sequence length="153" mass="17142">MASPPSKLEVDIEVKSSADKFWGSIRDSTTLFPKVFPELYKSIDVLEGDGKCVGSVRLLKYPEGISAVTESKERIDAVDDANMKVAYHVIGGDLLKYYKHFKAFLHVTPKGDGSFVKWSCEFEKASEEVPDPHFIQEFAVSNFKDLDAYLLKA</sequence>
<dbReference type="InterPro" id="IPR024949">
    <property type="entry name" value="Bet_v_I_allergen"/>
</dbReference>
<dbReference type="Pfam" id="PF00407">
    <property type="entry name" value="Bet_v_1"/>
    <property type="match status" value="1"/>
</dbReference>
<dbReference type="OMA" id="TYSMIEG"/>
<name>A0A835DFX5_TETSI</name>
<dbReference type="CDD" id="cd07816">
    <property type="entry name" value="Bet_v1-like"/>
    <property type="match status" value="1"/>
</dbReference>
<dbReference type="Proteomes" id="UP000655225">
    <property type="component" value="Unassembled WGS sequence"/>
</dbReference>
<dbReference type="GO" id="GO:0038023">
    <property type="term" value="F:signaling receptor activity"/>
    <property type="evidence" value="ECO:0007669"/>
    <property type="project" value="InterPro"/>
</dbReference>
<feature type="domain" description="Bet v I/Major latex protein" evidence="2">
    <location>
        <begin position="3"/>
        <end position="153"/>
    </location>
</feature>
<dbReference type="AlphaFoldDB" id="A0A835DFX5"/>
<dbReference type="SUPFAM" id="SSF55961">
    <property type="entry name" value="Bet v1-like"/>
    <property type="match status" value="1"/>
</dbReference>
<evidence type="ECO:0000259" key="2">
    <source>
        <dbReference type="SMART" id="SM01037"/>
    </source>
</evidence>
<protein>
    <recommendedName>
        <fullName evidence="2">Bet v I/Major latex protein domain-containing protein</fullName>
    </recommendedName>
</protein>
<dbReference type="PANTHER" id="PTHR31907">
    <property type="entry name" value="MLP-LIKE PROTEIN 423"/>
    <property type="match status" value="1"/>
</dbReference>
<dbReference type="OrthoDB" id="1567931at2759"/>
<accession>A0A835DFX5</accession>
<dbReference type="PRINTS" id="PR00634">
    <property type="entry name" value="BETALLERGEN"/>
</dbReference>